<keyword evidence="3" id="KW-1185">Reference proteome</keyword>
<gene>
    <name evidence="2" type="ORF">EI42_04765</name>
</gene>
<proteinExistence type="predicted"/>
<dbReference type="Proteomes" id="UP000248806">
    <property type="component" value="Unassembled WGS sequence"/>
</dbReference>
<comment type="caution">
    <text evidence="2">The sequence shown here is derived from an EMBL/GenBank/DDBJ whole genome shotgun (WGS) entry which is preliminary data.</text>
</comment>
<evidence type="ECO:0000313" key="2">
    <source>
        <dbReference type="EMBL" id="PZW24074.1"/>
    </source>
</evidence>
<feature type="region of interest" description="Disordered" evidence="1">
    <location>
        <begin position="1"/>
        <end position="22"/>
    </location>
</feature>
<dbReference type="OrthoDB" id="7275869at2"/>
<evidence type="ECO:0000256" key="1">
    <source>
        <dbReference type="SAM" id="MobiDB-lite"/>
    </source>
</evidence>
<evidence type="ECO:0000313" key="3">
    <source>
        <dbReference type="Proteomes" id="UP000248806"/>
    </source>
</evidence>
<feature type="region of interest" description="Disordered" evidence="1">
    <location>
        <begin position="133"/>
        <end position="169"/>
    </location>
</feature>
<organism evidence="2 3">
    <name type="scientific">Thermosporothrix hazakensis</name>
    <dbReference type="NCBI Taxonomy" id="644383"/>
    <lineage>
        <taxon>Bacteria</taxon>
        <taxon>Bacillati</taxon>
        <taxon>Chloroflexota</taxon>
        <taxon>Ktedonobacteria</taxon>
        <taxon>Ktedonobacterales</taxon>
        <taxon>Thermosporotrichaceae</taxon>
        <taxon>Thermosporothrix</taxon>
    </lineage>
</organism>
<feature type="compositionally biased region" description="Basic and acidic residues" evidence="1">
    <location>
        <begin position="149"/>
        <end position="169"/>
    </location>
</feature>
<reference evidence="2 3" key="1">
    <citation type="submission" date="2018-06" db="EMBL/GenBank/DDBJ databases">
        <title>Genomic Encyclopedia of Archaeal and Bacterial Type Strains, Phase II (KMG-II): from individual species to whole genera.</title>
        <authorList>
            <person name="Goeker M."/>
        </authorList>
    </citation>
    <scope>NUCLEOTIDE SEQUENCE [LARGE SCALE GENOMIC DNA]</scope>
    <source>
        <strain evidence="2 3">ATCC BAA-1881</strain>
    </source>
</reference>
<dbReference type="AlphaFoldDB" id="A0A326U0T3"/>
<dbReference type="RefSeq" id="WP_111325069.1">
    <property type="nucleotide sequence ID" value="NZ_BIFX01000002.1"/>
</dbReference>
<name>A0A326U0T3_THEHA</name>
<protein>
    <submittedName>
        <fullName evidence="2">Uncharacterized protein</fullName>
    </submittedName>
</protein>
<dbReference type="EMBL" id="QKUF01000023">
    <property type="protein sequence ID" value="PZW24074.1"/>
    <property type="molecule type" value="Genomic_DNA"/>
</dbReference>
<accession>A0A326U0T3</accession>
<sequence length="169" mass="19935">MHKELQSLFETDQAERKQHPEFGTPAYKQLRENDAKRRQRVTELIAQGALQAPEDFYHAAMIFQHGETLDDIWQAHELAQKSASRGFARARWLIAASLDRWLMYQGKPQKYGTQFTSNGTRYRLWDVDPATTDAERQEYNVPSLQQQYERAERLTREEKQHQSRKRPDG</sequence>